<evidence type="ECO:0000313" key="2">
    <source>
        <dbReference type="Proteomes" id="UP000249393"/>
    </source>
</evidence>
<organism evidence="1 2">
    <name type="scientific">Caulobacter segnis</name>
    <dbReference type="NCBI Taxonomy" id="88688"/>
    <lineage>
        <taxon>Bacteria</taxon>
        <taxon>Pseudomonadati</taxon>
        <taxon>Pseudomonadota</taxon>
        <taxon>Alphaproteobacteria</taxon>
        <taxon>Caulobacterales</taxon>
        <taxon>Caulobacteraceae</taxon>
        <taxon>Caulobacter</taxon>
    </lineage>
</organism>
<sequence>MTFSIKDHPFHVRMKQLPPQEVAAWVLGEAPVEKAEAKLRKEAFRRVAKHITAGKAERSKHGFNSDTNGEIARAMEWAFQAGLKAARKT</sequence>
<dbReference type="AlphaFoldDB" id="A0A2W5UTG7"/>
<name>A0A2W5UTG7_9CAUL</name>
<gene>
    <name evidence="1" type="ORF">DI526_20690</name>
</gene>
<evidence type="ECO:0000313" key="1">
    <source>
        <dbReference type="EMBL" id="PZR31079.1"/>
    </source>
</evidence>
<protein>
    <submittedName>
        <fullName evidence="1">Uncharacterized protein</fullName>
    </submittedName>
</protein>
<comment type="caution">
    <text evidence="1">The sequence shown here is derived from an EMBL/GenBank/DDBJ whole genome shotgun (WGS) entry which is preliminary data.</text>
</comment>
<proteinExistence type="predicted"/>
<dbReference type="RefSeq" id="WP_304282197.1">
    <property type="nucleotide sequence ID" value="NZ_QFQZ01000099.1"/>
</dbReference>
<dbReference type="Proteomes" id="UP000249393">
    <property type="component" value="Unassembled WGS sequence"/>
</dbReference>
<reference evidence="1 2" key="1">
    <citation type="submission" date="2017-08" db="EMBL/GenBank/DDBJ databases">
        <title>Infants hospitalized years apart are colonized by the same room-sourced microbial strains.</title>
        <authorList>
            <person name="Brooks B."/>
            <person name="Olm M.R."/>
            <person name="Firek B.A."/>
            <person name="Baker R."/>
            <person name="Thomas B.C."/>
            <person name="Morowitz M.J."/>
            <person name="Banfield J.F."/>
        </authorList>
    </citation>
    <scope>NUCLEOTIDE SEQUENCE [LARGE SCALE GENOMIC DNA]</scope>
    <source>
        <strain evidence="1">S2_003_000_R2_4</strain>
    </source>
</reference>
<dbReference type="EMBL" id="QFQZ01000099">
    <property type="protein sequence ID" value="PZR31079.1"/>
    <property type="molecule type" value="Genomic_DNA"/>
</dbReference>
<accession>A0A2W5UTG7</accession>